<gene>
    <name evidence="2" type="ORF">CEXT_579321</name>
</gene>
<dbReference type="AlphaFoldDB" id="A0AAV4XE98"/>
<dbReference type="Proteomes" id="UP001054945">
    <property type="component" value="Unassembled WGS sequence"/>
</dbReference>
<evidence type="ECO:0000256" key="1">
    <source>
        <dbReference type="SAM" id="MobiDB-lite"/>
    </source>
</evidence>
<keyword evidence="3" id="KW-1185">Reference proteome</keyword>
<dbReference type="EMBL" id="BPLR01017553">
    <property type="protein sequence ID" value="GIY92555.1"/>
    <property type="molecule type" value="Genomic_DNA"/>
</dbReference>
<accession>A0AAV4XE98</accession>
<reference evidence="2 3" key="1">
    <citation type="submission" date="2021-06" db="EMBL/GenBank/DDBJ databases">
        <title>Caerostris extrusa draft genome.</title>
        <authorList>
            <person name="Kono N."/>
            <person name="Arakawa K."/>
        </authorList>
    </citation>
    <scope>NUCLEOTIDE SEQUENCE [LARGE SCALE GENOMIC DNA]</scope>
</reference>
<feature type="compositionally biased region" description="Basic residues" evidence="1">
    <location>
        <begin position="36"/>
        <end position="45"/>
    </location>
</feature>
<evidence type="ECO:0000313" key="2">
    <source>
        <dbReference type="EMBL" id="GIY92555.1"/>
    </source>
</evidence>
<protein>
    <submittedName>
        <fullName evidence="2">Uncharacterized protein</fullName>
    </submittedName>
</protein>
<proteinExistence type="predicted"/>
<name>A0AAV4XE98_CAEEX</name>
<sequence length="118" mass="12757">MAPTGLEPEAYVPLSSVPVCYEFPERIVQSGFKNERSKRHSRKSFSRQIGTPSGPWLRDPSDGQAHPEIGTKSGDDPGVRERESAVTMETIDPPENPGPLTSVEGGGLGGCILHERIC</sequence>
<evidence type="ECO:0000313" key="3">
    <source>
        <dbReference type="Proteomes" id="UP001054945"/>
    </source>
</evidence>
<feature type="compositionally biased region" description="Basic and acidic residues" evidence="1">
    <location>
        <begin position="73"/>
        <end position="84"/>
    </location>
</feature>
<comment type="caution">
    <text evidence="2">The sequence shown here is derived from an EMBL/GenBank/DDBJ whole genome shotgun (WGS) entry which is preliminary data.</text>
</comment>
<organism evidence="2 3">
    <name type="scientific">Caerostris extrusa</name>
    <name type="common">Bark spider</name>
    <name type="synonym">Caerostris bankana</name>
    <dbReference type="NCBI Taxonomy" id="172846"/>
    <lineage>
        <taxon>Eukaryota</taxon>
        <taxon>Metazoa</taxon>
        <taxon>Ecdysozoa</taxon>
        <taxon>Arthropoda</taxon>
        <taxon>Chelicerata</taxon>
        <taxon>Arachnida</taxon>
        <taxon>Araneae</taxon>
        <taxon>Araneomorphae</taxon>
        <taxon>Entelegynae</taxon>
        <taxon>Araneoidea</taxon>
        <taxon>Araneidae</taxon>
        <taxon>Caerostris</taxon>
    </lineage>
</organism>
<feature type="region of interest" description="Disordered" evidence="1">
    <location>
        <begin position="32"/>
        <end position="106"/>
    </location>
</feature>